<reference evidence="3 4" key="1">
    <citation type="submission" date="2019-02" db="EMBL/GenBank/DDBJ databases">
        <title>Deep-cultivation of Planctomycetes and their phenomic and genomic characterization uncovers novel biology.</title>
        <authorList>
            <person name="Wiegand S."/>
            <person name="Jogler M."/>
            <person name="Boedeker C."/>
            <person name="Pinto D."/>
            <person name="Vollmers J."/>
            <person name="Rivas-Marin E."/>
            <person name="Kohn T."/>
            <person name="Peeters S.H."/>
            <person name="Heuer A."/>
            <person name="Rast P."/>
            <person name="Oberbeckmann S."/>
            <person name="Bunk B."/>
            <person name="Jeske O."/>
            <person name="Meyerdierks A."/>
            <person name="Storesund J.E."/>
            <person name="Kallscheuer N."/>
            <person name="Luecker S."/>
            <person name="Lage O.M."/>
            <person name="Pohl T."/>
            <person name="Merkel B.J."/>
            <person name="Hornburger P."/>
            <person name="Mueller R.-W."/>
            <person name="Bruemmer F."/>
            <person name="Labrenz M."/>
            <person name="Spormann A.M."/>
            <person name="Op Den Camp H."/>
            <person name="Overmann J."/>
            <person name="Amann R."/>
            <person name="Jetten M.S.M."/>
            <person name="Mascher T."/>
            <person name="Medema M.H."/>
            <person name="Devos D.P."/>
            <person name="Kaster A.-K."/>
            <person name="Ovreas L."/>
            <person name="Rohde M."/>
            <person name="Galperin M.Y."/>
            <person name="Jogler C."/>
        </authorList>
    </citation>
    <scope>NUCLEOTIDE SEQUENCE [LARGE SCALE GENOMIC DNA]</scope>
    <source>
        <strain evidence="3 4">Poly41</strain>
    </source>
</reference>
<dbReference type="PANTHER" id="PTHR34512:SF30">
    <property type="entry name" value="OUTER MEMBRANE PROTEIN ASSEMBLY FACTOR BAMB"/>
    <property type="match status" value="1"/>
</dbReference>
<dbReference type="EMBL" id="SJPV01000009">
    <property type="protein sequence ID" value="TWU33914.1"/>
    <property type="molecule type" value="Genomic_DNA"/>
</dbReference>
<dbReference type="InterPro" id="IPR018391">
    <property type="entry name" value="PQQ_b-propeller_rpt"/>
</dbReference>
<evidence type="ECO:0000256" key="1">
    <source>
        <dbReference type="SAM" id="MobiDB-lite"/>
    </source>
</evidence>
<dbReference type="InterPro" id="IPR011047">
    <property type="entry name" value="Quinoprotein_ADH-like_sf"/>
</dbReference>
<dbReference type="EC" id="1.1.2.8" evidence="3"/>
<comment type="caution">
    <text evidence="3">The sequence shown here is derived from an EMBL/GenBank/DDBJ whole genome shotgun (WGS) entry which is preliminary data.</text>
</comment>
<evidence type="ECO:0000313" key="3">
    <source>
        <dbReference type="EMBL" id="TWU33914.1"/>
    </source>
</evidence>
<dbReference type="SUPFAM" id="SSF50998">
    <property type="entry name" value="Quinoprotein alcohol dehydrogenase-like"/>
    <property type="match status" value="2"/>
</dbReference>
<keyword evidence="4" id="KW-1185">Reference proteome</keyword>
<dbReference type="SMART" id="SM00564">
    <property type="entry name" value="PQQ"/>
    <property type="match status" value="5"/>
</dbReference>
<name>A0A5C6DDF7_9BACT</name>
<dbReference type="Pfam" id="PF13360">
    <property type="entry name" value="PQQ_2"/>
    <property type="match status" value="2"/>
</dbReference>
<keyword evidence="3" id="KW-0560">Oxidoreductase</keyword>
<feature type="region of interest" description="Disordered" evidence="1">
    <location>
        <begin position="1182"/>
        <end position="1214"/>
    </location>
</feature>
<dbReference type="PANTHER" id="PTHR34512">
    <property type="entry name" value="CELL SURFACE PROTEIN"/>
    <property type="match status" value="1"/>
</dbReference>
<dbReference type="GO" id="GO:0052934">
    <property type="term" value="F:alcohol dehydrogenase (cytochrome c) activity"/>
    <property type="evidence" value="ECO:0007669"/>
    <property type="project" value="UniProtKB-EC"/>
</dbReference>
<evidence type="ECO:0000313" key="4">
    <source>
        <dbReference type="Proteomes" id="UP000319143"/>
    </source>
</evidence>
<dbReference type="Proteomes" id="UP000319143">
    <property type="component" value="Unassembled WGS sequence"/>
</dbReference>
<dbReference type="Gene3D" id="2.130.10.10">
    <property type="entry name" value="YVTN repeat-like/Quinoprotein amine dehydrogenase"/>
    <property type="match status" value="3"/>
</dbReference>
<dbReference type="Gene3D" id="2.60.120.430">
    <property type="entry name" value="Galactose-binding lectin"/>
    <property type="match status" value="1"/>
</dbReference>
<feature type="region of interest" description="Disordered" evidence="1">
    <location>
        <begin position="395"/>
        <end position="421"/>
    </location>
</feature>
<proteinExistence type="predicted"/>
<dbReference type="InterPro" id="IPR002372">
    <property type="entry name" value="PQQ_rpt_dom"/>
</dbReference>
<organism evidence="3 4">
    <name type="scientific">Novipirellula artificiosorum</name>
    <dbReference type="NCBI Taxonomy" id="2528016"/>
    <lineage>
        <taxon>Bacteria</taxon>
        <taxon>Pseudomonadati</taxon>
        <taxon>Planctomycetota</taxon>
        <taxon>Planctomycetia</taxon>
        <taxon>Pirellulales</taxon>
        <taxon>Pirellulaceae</taxon>
        <taxon>Novipirellula</taxon>
    </lineage>
</organism>
<feature type="domain" description="Pyrrolo-quinoline quinone repeat" evidence="2">
    <location>
        <begin position="813"/>
        <end position="951"/>
    </location>
</feature>
<dbReference type="InterPro" id="IPR015943">
    <property type="entry name" value="WD40/YVTN_repeat-like_dom_sf"/>
</dbReference>
<feature type="domain" description="Pyrrolo-quinoline quinone repeat" evidence="2">
    <location>
        <begin position="47"/>
        <end position="135"/>
    </location>
</feature>
<accession>A0A5C6DDF7</accession>
<protein>
    <submittedName>
        <fullName evidence="3">Alcohol dehydrogenase [cytochrome c]</fullName>
        <ecNumber evidence="3">1.1.2.8</ecNumber>
    </submittedName>
</protein>
<sequence>MWRSDAQRSAASTNSVSDSLSPLWQREFTQRVPAWDDPLNSDLMTYDRIFEPIVVDGRMFVGFNDQDKLLALDASTGRELWSFATEAPVRLPPVGWQGKVYFCSDDGFLYCVNAADGTPEWKFSGAPNAQHVIGNRRLTSAWPARGGPVVREGRVYFAASIWPFMGTFIYALDAESGEIRWLNDSTGAQYIKQPHSAPSFAGVAPQGALVATESELIVPGGRSVPAVFDRATGELRYFELNEGGKGTGGSFVAAADDRFYVHTREKGTRAFQLTTGKKTAFMPNEPVLHAGIIYSAEMADDQPMVRAFGTDEKLIWEIAADGRGDLILAGDKLIAAGHNHITAIRLPTQDKPASIVFQLPCEEHIERLLVASEKIFAVTLDGKLLAFGDSATSPAPPAELPVEGNRVKPKDATDSGPTADWETNTADLQIVKRMLSSSSAEGYAFWYGSTDSGIARTLASESPFVQLAMVDSDIRRVHRMRDQLDSQGIEGVTVHHAPAAAFRAPQYVGHMVFIAPDVVVEIVDEITAGSTQSANDANKVSGQSETLASLYQTVRPYGGTMHLITSDRSGDESAAEINAEDLVALVDAQRLEKAQVEDRDDGVCVSRIGALPGSSNWTHQYGDVANTLKSNDSRVKLPLGVLWFGGNSNTDVLPRHGHGPPEQVVDGRLYIQGMNSLSCRDVYTGRVIWKRDFGDLGTFDVYFDTTYEDTPLDPKYNQVHIPGANARGTNYVVTEDRVYMLVGNACLALDPLTGETLHQIELPRDENGDQPEWGYIGVYEEVLLGGLGFAKYRERHELEFESDEGLTLNKAGFGSKSFDRAASTGLIGFDRHTGEQKWQVMAKHSFWHNGIVAGGGKLYCLDKNPKPIEEALSRRGQPEPDDYRILAVDCQTGQTLWEVEEGIFGTWLGYSPQFDLLLQAGAKASDRLVAETGHGMTVYHAADGTIKWQNPDLDYSGPCILHNDWIITNANSYTESAGAFHLLNGKRKMIQNPLTGETQPWRITRAYGCNNIIASENMLTFRSGAAGFYDLLTEGGTGNLGGFKSGCTSNLVVANGVLNAPDYTRTCSCAYQNQTSLALVHMPDIDVWTIDLIANSATPNQLFKRLALNFGAPGHRRQPDGQLWMEYPVMAGDSIPIDIETNAEAKPFQHHSSLVKGVDRPWVLASGLEDLTELRIGMRIKSPPAKAATKKSNSKKTDATSKAEAVANPRSKQPVVATAADVDDPVHRYDVRLHFSCSPIASQGRRVFDVHAQDELVLSNVTIDPADGSGQQTAEHLLEQIPIAGNLRLRFVPKQGTAVLSGIEIEKH</sequence>
<evidence type="ECO:0000259" key="2">
    <source>
        <dbReference type="Pfam" id="PF13360"/>
    </source>
</evidence>
<gene>
    <name evidence="3" type="primary">adhA</name>
    <name evidence="3" type="ORF">Poly41_49140</name>
</gene>